<dbReference type="PANTHER" id="PTHR43162:SF1">
    <property type="entry name" value="PRESTALK A DIFFERENTIATION PROTEIN A"/>
    <property type="match status" value="1"/>
</dbReference>
<dbReference type="InterPro" id="IPR016040">
    <property type="entry name" value="NAD(P)-bd_dom"/>
</dbReference>
<accession>A0A023GUL6</accession>
<dbReference type="SUPFAM" id="SSF51735">
    <property type="entry name" value="NAD(P)-binding Rossmann-fold domains"/>
    <property type="match status" value="1"/>
</dbReference>
<dbReference type="PANTHER" id="PTHR43162">
    <property type="match status" value="1"/>
</dbReference>
<organism evidence="2">
    <name type="scientific">Micromonospora okii</name>
    <dbReference type="NCBI Taxonomy" id="1182970"/>
    <lineage>
        <taxon>Bacteria</taxon>
        <taxon>Bacillati</taxon>
        <taxon>Actinomycetota</taxon>
        <taxon>Actinomycetes</taxon>
        <taxon>Micromonosporales</taxon>
        <taxon>Micromonosporaceae</taxon>
        <taxon>Micromonospora</taxon>
    </lineage>
</organism>
<dbReference type="RefSeq" id="WP_229397733.1">
    <property type="nucleotide sequence ID" value="NZ_BBZF01000012.1"/>
</dbReference>
<dbReference type="Gene3D" id="3.40.50.720">
    <property type="entry name" value="NAD(P)-binding Rossmann-like Domain"/>
    <property type="match status" value="1"/>
</dbReference>
<name>A0A023GUL6_9ACTN</name>
<dbReference type="Gene3D" id="3.90.25.10">
    <property type="entry name" value="UDP-galactose 4-epimerase, domain 1"/>
    <property type="match status" value="1"/>
</dbReference>
<dbReference type="AlphaFoldDB" id="A0A023GUL6"/>
<proteinExistence type="predicted"/>
<evidence type="ECO:0000259" key="1">
    <source>
        <dbReference type="Pfam" id="PF13460"/>
    </source>
</evidence>
<sequence length="278" mass="29985">MTILVTGATGHVGRHVVTELLAGGHAVRAMTRDPQRGRFPAGVEVVRGDLTEPAGLADALRGVEKMYLFPVPDTAVEVVRAAERAGVRHAVVLSSTSADDATNFSGVYHRTVERAVEESGLDWTFVRPDEFATNLLWKWGHSVRTEGVVRGPYPQARRALIHEVDIAAVVALALTEAGHAGQVYDLTGPEALDQRTQVAQLAEATGRQIRFEEVSPAAARAELTAYMPEPVVDMVLGYLADSVDRPPVVLPTVEKLTGRPGTPFARWAADHADEFRAA</sequence>
<dbReference type="Pfam" id="PF13460">
    <property type="entry name" value="NAD_binding_10"/>
    <property type="match status" value="1"/>
</dbReference>
<dbReference type="EMBL" id="JN038178">
    <property type="protein sequence ID" value="AFJ52694.1"/>
    <property type="molecule type" value="Genomic_DNA"/>
</dbReference>
<evidence type="ECO:0000313" key="2">
    <source>
        <dbReference type="EMBL" id="AFJ52694.1"/>
    </source>
</evidence>
<reference evidence="2" key="2">
    <citation type="journal article" date="2013" name="Chem. Biol.">
        <title>Unconventional origin and hybrid system for construction of pyrrolopyrrole moiety in kosinostatin biosynthesis.</title>
        <authorList>
            <person name="Ma H.M."/>
            <person name="Zhou Q."/>
            <person name="Tang Y.M."/>
            <person name="Zhang Z."/>
            <person name="Chen Y.S."/>
            <person name="He H.Y."/>
            <person name="Pan H.X."/>
            <person name="Tang M.C."/>
            <person name="Gao J.F."/>
            <person name="Zhao S.Y."/>
            <person name="Igarashi Y."/>
            <person name="Tang G.L."/>
        </authorList>
    </citation>
    <scope>NUCLEOTIDE SEQUENCE</scope>
</reference>
<dbReference type="InterPro" id="IPR036291">
    <property type="entry name" value="NAD(P)-bd_dom_sf"/>
</dbReference>
<reference evidence="2" key="1">
    <citation type="submission" date="2011-05" db="EMBL/GenBank/DDBJ databases">
        <authorList>
            <person name="Ma H."/>
            <person name="Zhou Q."/>
            <person name="Igarashi Y."/>
            <person name="Tang G."/>
        </authorList>
    </citation>
    <scope>NUCLEOTIDE SEQUENCE</scope>
</reference>
<dbReference type="InterPro" id="IPR051604">
    <property type="entry name" value="Ergot_Alk_Oxidoreductase"/>
</dbReference>
<protein>
    <submittedName>
        <fullName evidence="2">Hydroxylase</fullName>
    </submittedName>
</protein>
<feature type="domain" description="NAD(P)-binding" evidence="1">
    <location>
        <begin position="7"/>
        <end position="176"/>
    </location>
</feature>